<name>A0A0A9CS43_ARUDO</name>
<dbReference type="EMBL" id="GBRH01220642">
    <property type="protein sequence ID" value="JAD77253.1"/>
    <property type="molecule type" value="Transcribed_RNA"/>
</dbReference>
<dbReference type="AlphaFoldDB" id="A0A0A9CS43"/>
<reference evidence="1" key="2">
    <citation type="journal article" date="2015" name="Data Brief">
        <title>Shoot transcriptome of the giant reed, Arundo donax.</title>
        <authorList>
            <person name="Barrero R.A."/>
            <person name="Guerrero F.D."/>
            <person name="Moolhuijzen P."/>
            <person name="Goolsby J.A."/>
            <person name="Tidwell J."/>
            <person name="Bellgard S.E."/>
            <person name="Bellgard M.I."/>
        </authorList>
    </citation>
    <scope>NUCLEOTIDE SEQUENCE</scope>
    <source>
        <tissue evidence="1">Shoot tissue taken approximately 20 cm above the soil surface</tissue>
    </source>
</reference>
<reference evidence="1" key="1">
    <citation type="submission" date="2014-09" db="EMBL/GenBank/DDBJ databases">
        <authorList>
            <person name="Magalhaes I.L.F."/>
            <person name="Oliveira U."/>
            <person name="Santos F.R."/>
            <person name="Vidigal T.H.D.A."/>
            <person name="Brescovit A.D."/>
            <person name="Santos A.J."/>
        </authorList>
    </citation>
    <scope>NUCLEOTIDE SEQUENCE</scope>
    <source>
        <tissue evidence="1">Shoot tissue taken approximately 20 cm above the soil surface</tissue>
    </source>
</reference>
<evidence type="ECO:0000313" key="1">
    <source>
        <dbReference type="EMBL" id="JAD77253.1"/>
    </source>
</evidence>
<sequence length="76" mass="8707">MPINAMQSPIKGVIRYLGSQLRLMHLDKGFIQMQHEEINDSCHHFMQLRLGQSKQMSLILLHFTLASEISQALNTS</sequence>
<protein>
    <submittedName>
        <fullName evidence="1">Uncharacterized protein</fullName>
    </submittedName>
</protein>
<organism evidence="1">
    <name type="scientific">Arundo donax</name>
    <name type="common">Giant reed</name>
    <name type="synonym">Donax arundinaceus</name>
    <dbReference type="NCBI Taxonomy" id="35708"/>
    <lineage>
        <taxon>Eukaryota</taxon>
        <taxon>Viridiplantae</taxon>
        <taxon>Streptophyta</taxon>
        <taxon>Embryophyta</taxon>
        <taxon>Tracheophyta</taxon>
        <taxon>Spermatophyta</taxon>
        <taxon>Magnoliopsida</taxon>
        <taxon>Liliopsida</taxon>
        <taxon>Poales</taxon>
        <taxon>Poaceae</taxon>
        <taxon>PACMAD clade</taxon>
        <taxon>Arundinoideae</taxon>
        <taxon>Arundineae</taxon>
        <taxon>Arundo</taxon>
    </lineage>
</organism>
<proteinExistence type="predicted"/>
<accession>A0A0A9CS43</accession>